<feature type="domain" description="N-acetyltransferase" evidence="3">
    <location>
        <begin position="17"/>
        <end position="160"/>
    </location>
</feature>
<evidence type="ECO:0000256" key="1">
    <source>
        <dbReference type="ARBA" id="ARBA00022679"/>
    </source>
</evidence>
<dbReference type="PROSITE" id="PS51186">
    <property type="entry name" value="GNAT"/>
    <property type="match status" value="1"/>
</dbReference>
<dbReference type="SUPFAM" id="SSF55729">
    <property type="entry name" value="Acyl-CoA N-acyltransferases (Nat)"/>
    <property type="match status" value="1"/>
</dbReference>
<dbReference type="Pfam" id="PF00583">
    <property type="entry name" value="Acetyltransf_1"/>
    <property type="match status" value="1"/>
</dbReference>
<keyword evidence="5" id="KW-1185">Reference proteome</keyword>
<reference evidence="4" key="1">
    <citation type="submission" date="2022-06" db="EMBL/GenBank/DDBJ databases">
        <title>Draft genome sequence of Burkholderia glumae strain GR20004 isolated from rice panicle showing bacterial panicle blight.</title>
        <authorList>
            <person name="Choi S.Y."/>
            <person name="Lee Y.H."/>
        </authorList>
    </citation>
    <scope>NUCLEOTIDE SEQUENCE</scope>
    <source>
        <strain evidence="4">GR20004</strain>
    </source>
</reference>
<organism evidence="4 5">
    <name type="scientific">Burkholderia glumae</name>
    <name type="common">Pseudomonas glumae</name>
    <dbReference type="NCBI Taxonomy" id="337"/>
    <lineage>
        <taxon>Bacteria</taxon>
        <taxon>Pseudomonadati</taxon>
        <taxon>Pseudomonadota</taxon>
        <taxon>Betaproteobacteria</taxon>
        <taxon>Burkholderiales</taxon>
        <taxon>Burkholderiaceae</taxon>
        <taxon>Burkholderia</taxon>
    </lineage>
</organism>
<dbReference type="InterPro" id="IPR050832">
    <property type="entry name" value="Bact_Acetyltransf"/>
</dbReference>
<dbReference type="Proteomes" id="UP001056386">
    <property type="component" value="Chromosome 1"/>
</dbReference>
<keyword evidence="2" id="KW-0012">Acyltransferase</keyword>
<accession>A0ABY5BMA8</accession>
<dbReference type="InterPro" id="IPR000182">
    <property type="entry name" value="GNAT_dom"/>
</dbReference>
<dbReference type="PANTHER" id="PTHR43877">
    <property type="entry name" value="AMINOALKYLPHOSPHONATE N-ACETYLTRANSFERASE-RELATED-RELATED"/>
    <property type="match status" value="1"/>
</dbReference>
<name>A0ABY5BMA8_BURGL</name>
<proteinExistence type="predicted"/>
<dbReference type="InterPro" id="IPR016181">
    <property type="entry name" value="Acyl_CoA_acyltransferase"/>
</dbReference>
<dbReference type="CDD" id="cd04301">
    <property type="entry name" value="NAT_SF"/>
    <property type="match status" value="1"/>
</dbReference>
<dbReference type="Gene3D" id="3.40.630.30">
    <property type="match status" value="1"/>
</dbReference>
<protein>
    <submittedName>
        <fullName evidence="4">GNAT family N-acetyltransferase</fullName>
    </submittedName>
</protein>
<dbReference type="EMBL" id="CP099587">
    <property type="protein sequence ID" value="USS47743.1"/>
    <property type="molecule type" value="Genomic_DNA"/>
</dbReference>
<sequence length="165" mass="17753">MLAELAVLPEIGAPHGFRIRQIGEAADIARFGALIGALFVPPDPCVDAFYRQAAELGLAADEPLKLYLGELDGVPVCTVAIYLADDVAHVFDVSTAQQWRRRGLGTVALQAVLREARERFGARRAALQASPDGLGVYRRLGFREVCAFQVHSNRGTLTAPKGGAR</sequence>
<evidence type="ECO:0000256" key="2">
    <source>
        <dbReference type="ARBA" id="ARBA00023315"/>
    </source>
</evidence>
<keyword evidence="1" id="KW-0808">Transferase</keyword>
<evidence type="ECO:0000313" key="5">
    <source>
        <dbReference type="Proteomes" id="UP001056386"/>
    </source>
</evidence>
<evidence type="ECO:0000259" key="3">
    <source>
        <dbReference type="PROSITE" id="PS51186"/>
    </source>
</evidence>
<gene>
    <name evidence="4" type="ORF">NFI99_22910</name>
</gene>
<evidence type="ECO:0000313" key="4">
    <source>
        <dbReference type="EMBL" id="USS47743.1"/>
    </source>
</evidence>